<evidence type="ECO:0000313" key="4">
    <source>
        <dbReference type="WBParaSite" id="Hba_17363"/>
    </source>
</evidence>
<dbReference type="Pfam" id="PF05600">
    <property type="entry name" value="CDK5RAP3"/>
    <property type="match status" value="1"/>
</dbReference>
<dbReference type="PANTHER" id="PTHR14894:SF0">
    <property type="entry name" value="CDK5 REGULATORY SUBUNIT-ASSOCIATED PROTEIN 3"/>
    <property type="match status" value="1"/>
</dbReference>
<dbReference type="GO" id="GO:0007346">
    <property type="term" value="P:regulation of mitotic cell cycle"/>
    <property type="evidence" value="ECO:0007669"/>
    <property type="project" value="TreeGrafter"/>
</dbReference>
<proteinExistence type="inferred from homology"/>
<sequence length="388" mass="44942">MKDWQEILSLYKTDNVYLAESAQILQRLVQYEIPGLKKQIAKIDQSLEESIRKGKDYERYAEEGRKSYEKELIRMGVKGEALRCELLSLAADLPSFFYLVYDMIKKLMDAREFYIRFRNYMNKNCPSSQVLPLLGLIMEKGSDVTAYEWMYGIAPDRVEAPSFDLLLKKDEKNTDDEDDIDFGDTEIVMSEDSQINVIADDKGVVGDLVASGKEALCVLENPVTQNIVKQELNELLAFLTMRREDEDRETAADMFIRGAEIRPENIRKVESAQLYDWMTQCSSILDRLNCPQKNHLFKIRSLPHYVESLVSEIDTKRGLEERYKRMQQLMLSKQDELKEQSAKMRQELTYVVEGTKKLQNELQSEISKKYNGRRVNLMGAITVALNSL</sequence>
<keyword evidence="3" id="KW-1185">Reference proteome</keyword>
<organism evidence="3 4">
    <name type="scientific">Heterorhabditis bacteriophora</name>
    <name type="common">Entomopathogenic nematode worm</name>
    <dbReference type="NCBI Taxonomy" id="37862"/>
    <lineage>
        <taxon>Eukaryota</taxon>
        <taxon>Metazoa</taxon>
        <taxon>Ecdysozoa</taxon>
        <taxon>Nematoda</taxon>
        <taxon>Chromadorea</taxon>
        <taxon>Rhabditida</taxon>
        <taxon>Rhabditina</taxon>
        <taxon>Rhabditomorpha</taxon>
        <taxon>Strongyloidea</taxon>
        <taxon>Heterorhabditidae</taxon>
        <taxon>Heterorhabditis</taxon>
    </lineage>
</organism>
<evidence type="ECO:0000256" key="1">
    <source>
        <dbReference type="ARBA" id="ARBA00007478"/>
    </source>
</evidence>
<name>A0A1I7XI38_HETBA</name>
<feature type="coiled-coil region" evidence="2">
    <location>
        <begin position="316"/>
        <end position="343"/>
    </location>
</feature>
<comment type="similarity">
    <text evidence="1">Belongs to the CDK5RAP3 family.</text>
</comment>
<evidence type="ECO:0000256" key="2">
    <source>
        <dbReference type="SAM" id="Coils"/>
    </source>
</evidence>
<evidence type="ECO:0000313" key="3">
    <source>
        <dbReference type="Proteomes" id="UP000095283"/>
    </source>
</evidence>
<protein>
    <submittedName>
        <fullName evidence="4">IFT81_CH domain-containing protein</fullName>
    </submittedName>
</protein>
<dbReference type="Proteomes" id="UP000095283">
    <property type="component" value="Unplaced"/>
</dbReference>
<dbReference type="GO" id="GO:0012505">
    <property type="term" value="C:endomembrane system"/>
    <property type="evidence" value="ECO:0007669"/>
    <property type="project" value="TreeGrafter"/>
</dbReference>
<dbReference type="PANTHER" id="PTHR14894">
    <property type="entry name" value="CDK5 REGULATORY SUBUNIT-ASSOCIATED PROTEIN 3"/>
    <property type="match status" value="1"/>
</dbReference>
<accession>A0A1I7XI38</accession>
<reference evidence="4" key="1">
    <citation type="submission" date="2016-11" db="UniProtKB">
        <authorList>
            <consortium name="WormBaseParasite"/>
        </authorList>
    </citation>
    <scope>IDENTIFICATION</scope>
</reference>
<keyword evidence="2" id="KW-0175">Coiled coil</keyword>
<dbReference type="WBParaSite" id="Hba_17363">
    <property type="protein sequence ID" value="Hba_17363"/>
    <property type="gene ID" value="Hba_17363"/>
</dbReference>
<dbReference type="InterPro" id="IPR008491">
    <property type="entry name" value="CDK5RAP3"/>
</dbReference>
<dbReference type="AlphaFoldDB" id="A0A1I7XI38"/>